<dbReference type="Gene3D" id="3.20.20.100">
    <property type="entry name" value="NADP-dependent oxidoreductase domain"/>
    <property type="match status" value="1"/>
</dbReference>
<dbReference type="InterPro" id="IPR036812">
    <property type="entry name" value="NAD(P)_OxRdtase_dom_sf"/>
</dbReference>
<dbReference type="InterPro" id="IPR020471">
    <property type="entry name" value="AKR"/>
</dbReference>
<keyword evidence="1" id="KW-0560">Oxidoreductase</keyword>
<evidence type="ECO:0000256" key="1">
    <source>
        <dbReference type="ARBA" id="ARBA00023002"/>
    </source>
</evidence>
<dbReference type="SUPFAM" id="SSF51430">
    <property type="entry name" value="NAD(P)-linked oxidoreductase"/>
    <property type="match status" value="1"/>
</dbReference>
<dbReference type="PANTHER" id="PTHR43625">
    <property type="entry name" value="AFLATOXIN B1 ALDEHYDE REDUCTASE"/>
    <property type="match status" value="1"/>
</dbReference>
<dbReference type="PRINTS" id="PR00069">
    <property type="entry name" value="ALDKETRDTASE"/>
</dbReference>
<evidence type="ECO:0000313" key="4">
    <source>
        <dbReference type="Proteomes" id="UP001595912"/>
    </source>
</evidence>
<evidence type="ECO:0000259" key="2">
    <source>
        <dbReference type="Pfam" id="PF00248"/>
    </source>
</evidence>
<keyword evidence="4" id="KW-1185">Reference proteome</keyword>
<dbReference type="CDD" id="cd19088">
    <property type="entry name" value="AKR_AKR13B1"/>
    <property type="match status" value="1"/>
</dbReference>
<dbReference type="NCBIfam" id="NF007695">
    <property type="entry name" value="PRK10376.1"/>
    <property type="match status" value="1"/>
</dbReference>
<dbReference type="InterPro" id="IPR023210">
    <property type="entry name" value="NADP_OxRdtase_dom"/>
</dbReference>
<dbReference type="PANTHER" id="PTHR43625:SF40">
    <property type="entry name" value="ALDO-KETO REDUCTASE YAKC [NADP(+)]"/>
    <property type="match status" value="1"/>
</dbReference>
<comment type="caution">
    <text evidence="3">The sequence shown here is derived from an EMBL/GenBank/DDBJ whole genome shotgun (WGS) entry which is preliminary data.</text>
</comment>
<dbReference type="Pfam" id="PF00248">
    <property type="entry name" value="Aldo_ket_red"/>
    <property type="match status" value="1"/>
</dbReference>
<accession>A0ABV9WGL1</accession>
<reference evidence="4" key="1">
    <citation type="journal article" date="2019" name="Int. J. Syst. Evol. Microbiol.">
        <title>The Global Catalogue of Microorganisms (GCM) 10K type strain sequencing project: providing services to taxonomists for standard genome sequencing and annotation.</title>
        <authorList>
            <consortium name="The Broad Institute Genomics Platform"/>
            <consortium name="The Broad Institute Genome Sequencing Center for Infectious Disease"/>
            <person name="Wu L."/>
            <person name="Ma J."/>
        </authorList>
    </citation>
    <scope>NUCLEOTIDE SEQUENCE [LARGE SCALE GENOMIC DNA]</scope>
    <source>
        <strain evidence="4">CGMCC 4.7152</strain>
    </source>
</reference>
<feature type="domain" description="NADP-dependent oxidoreductase" evidence="2">
    <location>
        <begin position="14"/>
        <end position="282"/>
    </location>
</feature>
<dbReference type="EMBL" id="JBHSIU010000101">
    <property type="protein sequence ID" value="MFC5006369.1"/>
    <property type="molecule type" value="Genomic_DNA"/>
</dbReference>
<dbReference type="RefSeq" id="WP_380126992.1">
    <property type="nucleotide sequence ID" value="NZ_JBHSIU010000101.1"/>
</dbReference>
<name>A0ABV9WGL1_9ACTN</name>
<proteinExistence type="predicted"/>
<dbReference type="InterPro" id="IPR050791">
    <property type="entry name" value="Aldo-Keto_reductase"/>
</dbReference>
<evidence type="ECO:0000313" key="3">
    <source>
        <dbReference type="EMBL" id="MFC5006369.1"/>
    </source>
</evidence>
<gene>
    <name evidence="3" type="ORF">ACFPIJ_52190</name>
</gene>
<protein>
    <submittedName>
        <fullName evidence="3">Oxidoreductase</fullName>
    </submittedName>
</protein>
<dbReference type="Proteomes" id="UP001595912">
    <property type="component" value="Unassembled WGS sequence"/>
</dbReference>
<organism evidence="3 4">
    <name type="scientific">Dactylosporangium cerinum</name>
    <dbReference type="NCBI Taxonomy" id="1434730"/>
    <lineage>
        <taxon>Bacteria</taxon>
        <taxon>Bacillati</taxon>
        <taxon>Actinomycetota</taxon>
        <taxon>Actinomycetes</taxon>
        <taxon>Micromonosporales</taxon>
        <taxon>Micromonosporaceae</taxon>
        <taxon>Dactylosporangium</taxon>
    </lineage>
</organism>
<sequence>MRTFSIGRYTVNRVGYGAMQLTGSGVFGPPADRGKALAILRRAVEAGVNHIDTADFYGPRVVNELIREALYPYPTDLVVVSKVGARRTADGGIHAWDEPADLRRGIEDNLRALGVSHLPAVNLRVMGDRVADARFEAQVGTMVQACEDGLIGGVGLSNVSLDQLRAALRITEVACVQNSFSPLDRGSAGVLRECARRGIAFVPFVPLGFPRPRREAILSDPVVVGVARALDLTPAQVVLAFLAAVSPNVLLIPGTSSMRHLEENLAVSRVELDAPTIARLEGAFAGRDR</sequence>